<dbReference type="InterPro" id="IPR036388">
    <property type="entry name" value="WH-like_DNA-bd_sf"/>
</dbReference>
<dbReference type="InterPro" id="IPR012318">
    <property type="entry name" value="HTH_CRP"/>
</dbReference>
<name>A0A0J7Y399_9SPHN</name>
<evidence type="ECO:0000313" key="6">
    <source>
        <dbReference type="Proteomes" id="UP000052232"/>
    </source>
</evidence>
<dbReference type="InterPro" id="IPR014710">
    <property type="entry name" value="RmlC-like_jellyroll"/>
</dbReference>
<dbReference type="PATRIC" id="fig|1420583.3.peg.1687"/>
<evidence type="ECO:0000259" key="4">
    <source>
        <dbReference type="Pfam" id="PF13545"/>
    </source>
</evidence>
<dbReference type="GO" id="GO:0003677">
    <property type="term" value="F:DNA binding"/>
    <property type="evidence" value="ECO:0007669"/>
    <property type="project" value="UniProtKB-KW"/>
</dbReference>
<dbReference type="STRING" id="1420583.V473_08405"/>
<dbReference type="CDD" id="cd00038">
    <property type="entry name" value="CAP_ED"/>
    <property type="match status" value="1"/>
</dbReference>
<accession>A0A0J7Y399</accession>
<dbReference type="PANTHER" id="PTHR24567">
    <property type="entry name" value="CRP FAMILY TRANSCRIPTIONAL REGULATORY PROTEIN"/>
    <property type="match status" value="1"/>
</dbReference>
<keyword evidence="1" id="KW-0805">Transcription regulation</keyword>
<protein>
    <submittedName>
        <fullName evidence="5">Cyclic nucleotide-binding protein</fullName>
    </submittedName>
</protein>
<dbReference type="Proteomes" id="UP000052232">
    <property type="component" value="Unassembled WGS sequence"/>
</dbReference>
<dbReference type="Gene3D" id="2.60.120.10">
    <property type="entry name" value="Jelly Rolls"/>
    <property type="match status" value="1"/>
</dbReference>
<feature type="domain" description="HTH crp-type" evidence="4">
    <location>
        <begin position="159"/>
        <end position="223"/>
    </location>
</feature>
<sequence>MNCEGVLVAGIQKDTSNIFLRSLSPPDYASISRHFTGVVLAPKDIIVRTGQPIEFLDFPESGILALNCDAGARSACLTALVGREGYIGWSALMEVRLSSHHIRAGGEGARLLRIEIARMLRLMHERPSLRVSLMRFVHSVMIQMNATIVSSKTDPVERRLARLILMHHDRANDGDICVTHQDLADMLVVRRASITDALHVMEGNQLIASSRNRLVMRNRPGLCLVAGDGYGVAEEHYSQYVAPLFAIR</sequence>
<gene>
    <name evidence="5" type="ORF">V473_08405</name>
</gene>
<evidence type="ECO:0000256" key="2">
    <source>
        <dbReference type="ARBA" id="ARBA00023125"/>
    </source>
</evidence>
<keyword evidence="3" id="KW-0804">Transcription</keyword>
<dbReference type="EMBL" id="JACT01000001">
    <property type="protein sequence ID" value="KMS58167.1"/>
    <property type="molecule type" value="Genomic_DNA"/>
</dbReference>
<dbReference type="Pfam" id="PF13545">
    <property type="entry name" value="HTH_Crp_2"/>
    <property type="match status" value="1"/>
</dbReference>
<reference evidence="5 6" key="1">
    <citation type="journal article" date="2015" name="G3 (Bethesda)">
        <title>Insights into Ongoing Evolution of the Hexachlorocyclohexane Catabolic Pathway from Comparative Genomics of Ten Sphingomonadaceae Strains.</title>
        <authorList>
            <person name="Pearce S.L."/>
            <person name="Oakeshott J.G."/>
            <person name="Pandey G."/>
        </authorList>
    </citation>
    <scope>NUCLEOTIDE SEQUENCE [LARGE SCALE GENOMIC DNA]</scope>
    <source>
        <strain evidence="5 6">LL01</strain>
    </source>
</reference>
<comment type="caution">
    <text evidence="5">The sequence shown here is derived from an EMBL/GenBank/DDBJ whole genome shotgun (WGS) entry which is preliminary data.</text>
</comment>
<dbReference type="SUPFAM" id="SSF51206">
    <property type="entry name" value="cAMP-binding domain-like"/>
    <property type="match status" value="1"/>
</dbReference>
<dbReference type="GO" id="GO:0003700">
    <property type="term" value="F:DNA-binding transcription factor activity"/>
    <property type="evidence" value="ECO:0007669"/>
    <property type="project" value="TreeGrafter"/>
</dbReference>
<dbReference type="InterPro" id="IPR050397">
    <property type="entry name" value="Env_Response_Regulators"/>
</dbReference>
<organism evidence="5 6">
    <name type="scientific">Sphingobium cupriresistens LL01</name>
    <dbReference type="NCBI Taxonomy" id="1420583"/>
    <lineage>
        <taxon>Bacteria</taxon>
        <taxon>Pseudomonadati</taxon>
        <taxon>Pseudomonadota</taxon>
        <taxon>Alphaproteobacteria</taxon>
        <taxon>Sphingomonadales</taxon>
        <taxon>Sphingomonadaceae</taxon>
        <taxon>Sphingobium</taxon>
    </lineage>
</organism>
<keyword evidence="2" id="KW-0238">DNA-binding</keyword>
<dbReference type="AlphaFoldDB" id="A0A0J7Y399"/>
<dbReference type="InterPro" id="IPR018490">
    <property type="entry name" value="cNMP-bd_dom_sf"/>
</dbReference>
<dbReference type="InterPro" id="IPR036390">
    <property type="entry name" value="WH_DNA-bd_sf"/>
</dbReference>
<keyword evidence="6" id="KW-1185">Reference proteome</keyword>
<evidence type="ECO:0000256" key="1">
    <source>
        <dbReference type="ARBA" id="ARBA00023015"/>
    </source>
</evidence>
<dbReference type="Gene3D" id="1.10.10.10">
    <property type="entry name" value="Winged helix-like DNA-binding domain superfamily/Winged helix DNA-binding domain"/>
    <property type="match status" value="1"/>
</dbReference>
<proteinExistence type="predicted"/>
<dbReference type="InterPro" id="IPR000595">
    <property type="entry name" value="cNMP-bd_dom"/>
</dbReference>
<dbReference type="SUPFAM" id="SSF46785">
    <property type="entry name" value="Winged helix' DNA-binding domain"/>
    <property type="match status" value="1"/>
</dbReference>
<evidence type="ECO:0000313" key="5">
    <source>
        <dbReference type="EMBL" id="KMS58167.1"/>
    </source>
</evidence>
<evidence type="ECO:0000256" key="3">
    <source>
        <dbReference type="ARBA" id="ARBA00023163"/>
    </source>
</evidence>
<dbReference type="PANTHER" id="PTHR24567:SF74">
    <property type="entry name" value="HTH-TYPE TRANSCRIPTIONAL REGULATOR ARCR"/>
    <property type="match status" value="1"/>
</dbReference>
<dbReference type="GO" id="GO:0005829">
    <property type="term" value="C:cytosol"/>
    <property type="evidence" value="ECO:0007669"/>
    <property type="project" value="TreeGrafter"/>
</dbReference>